<dbReference type="EMBL" id="NBII01000005">
    <property type="protein sequence ID" value="PAV18439.1"/>
    <property type="molecule type" value="Genomic_DNA"/>
</dbReference>
<feature type="compositionally biased region" description="Low complexity" evidence="1">
    <location>
        <begin position="224"/>
        <end position="236"/>
    </location>
</feature>
<comment type="caution">
    <text evidence="2">The sequence shown here is derived from an EMBL/GenBank/DDBJ whole genome shotgun (WGS) entry which is preliminary data.</text>
</comment>
<organism evidence="2 3">
    <name type="scientific">Pyrrhoderma noxium</name>
    <dbReference type="NCBI Taxonomy" id="2282107"/>
    <lineage>
        <taxon>Eukaryota</taxon>
        <taxon>Fungi</taxon>
        <taxon>Dikarya</taxon>
        <taxon>Basidiomycota</taxon>
        <taxon>Agaricomycotina</taxon>
        <taxon>Agaricomycetes</taxon>
        <taxon>Hymenochaetales</taxon>
        <taxon>Hymenochaetaceae</taxon>
        <taxon>Pyrrhoderma</taxon>
    </lineage>
</organism>
<dbReference type="OrthoDB" id="5572844at2759"/>
<dbReference type="PANTHER" id="PTHR28027:SF2">
    <property type="entry name" value="TRANSCRIPTIONAL REGULATOR MIT1"/>
    <property type="match status" value="1"/>
</dbReference>
<feature type="region of interest" description="Disordered" evidence="1">
    <location>
        <begin position="296"/>
        <end position="395"/>
    </location>
</feature>
<sequence>MSYVPFAGCYTDLILSLRRLLQGLYIPFFMASPSKGCQIRPSQIPTATGVRVRSTHDANVLFHAVFCGILPMVTRRLDAADRAALRSGCVYIWEERSPAADATGVGMERFTEGRHWHPSRVRDDFLLYVEKDWDTTEAQAAERNRLLRHHRESFPSSSYPIQLPRRQPLVKQTYSAWVNTGGSLKKWHMNAYYTEDTLDSLRTVDDVPPLANLKVPHECYQRARSGAASTSKKSGANGTKDIFPAESTRARASRRNSTTSQNSMSDRDQVSQVQAHVLPPHIHPMHIHVDSPWDQARLASFPPSPSTYPNPPPTASSSGSHGDSPLPRLPSVTRTCLSPLSVSSITPTSRPNSHFPPLSPSPSPSITSSQFSSSIPSPATPDGTQMLPLSTMSLSPVDSNPMGLGSRSLVPLDRLRSGQQILRREPADDEMLRSFRPL</sequence>
<feature type="compositionally biased region" description="Low complexity" evidence="1">
    <location>
        <begin position="364"/>
        <end position="377"/>
    </location>
</feature>
<feature type="region of interest" description="Disordered" evidence="1">
    <location>
        <begin position="224"/>
        <end position="272"/>
    </location>
</feature>
<dbReference type="Pfam" id="PF09729">
    <property type="entry name" value="Gti1_Pac2"/>
    <property type="match status" value="1"/>
</dbReference>
<dbReference type="GO" id="GO:0003677">
    <property type="term" value="F:DNA binding"/>
    <property type="evidence" value="ECO:0007669"/>
    <property type="project" value="TreeGrafter"/>
</dbReference>
<feature type="compositionally biased region" description="Polar residues" evidence="1">
    <location>
        <begin position="332"/>
        <end position="350"/>
    </location>
</feature>
<dbReference type="Proteomes" id="UP000217199">
    <property type="component" value="Unassembled WGS sequence"/>
</dbReference>
<gene>
    <name evidence="2" type="ORF">PNOK_0528100</name>
</gene>
<proteinExistence type="predicted"/>
<feature type="compositionally biased region" description="Pro residues" evidence="1">
    <location>
        <begin position="302"/>
        <end position="314"/>
    </location>
</feature>
<evidence type="ECO:0000256" key="1">
    <source>
        <dbReference type="SAM" id="MobiDB-lite"/>
    </source>
</evidence>
<evidence type="ECO:0008006" key="4">
    <source>
        <dbReference type="Google" id="ProtNLM"/>
    </source>
</evidence>
<reference evidence="2 3" key="1">
    <citation type="journal article" date="2017" name="Mol. Ecol.">
        <title>Comparative and population genomic landscape of Phellinus noxius: A hypervariable fungus causing root rot in trees.</title>
        <authorList>
            <person name="Chung C.L."/>
            <person name="Lee T.J."/>
            <person name="Akiba M."/>
            <person name="Lee H.H."/>
            <person name="Kuo T.H."/>
            <person name="Liu D."/>
            <person name="Ke H.M."/>
            <person name="Yokoi T."/>
            <person name="Roa M.B."/>
            <person name="Lu M.J."/>
            <person name="Chang Y.Y."/>
            <person name="Ann P.J."/>
            <person name="Tsai J.N."/>
            <person name="Chen C.Y."/>
            <person name="Tzean S.S."/>
            <person name="Ota Y."/>
            <person name="Hattori T."/>
            <person name="Sahashi N."/>
            <person name="Liou R.F."/>
            <person name="Kikuchi T."/>
            <person name="Tsai I.J."/>
        </authorList>
    </citation>
    <scope>NUCLEOTIDE SEQUENCE [LARGE SCALE GENOMIC DNA]</scope>
    <source>
        <strain evidence="2 3">FFPRI411160</strain>
    </source>
</reference>
<dbReference type="InParanoid" id="A0A286UFX3"/>
<dbReference type="PANTHER" id="PTHR28027">
    <property type="entry name" value="TRANSCRIPTIONAL REGULATOR MIT1"/>
    <property type="match status" value="1"/>
</dbReference>
<name>A0A286UFX3_9AGAM</name>
<dbReference type="InterPro" id="IPR018608">
    <property type="entry name" value="Gti1/Pac2"/>
</dbReference>
<dbReference type="AlphaFoldDB" id="A0A286UFX3"/>
<accession>A0A286UFX3</accession>
<protein>
    <recommendedName>
        <fullName evidence="4">cAMP-independent regulatory protein pac2</fullName>
    </recommendedName>
</protein>
<keyword evidence="3" id="KW-1185">Reference proteome</keyword>
<evidence type="ECO:0000313" key="2">
    <source>
        <dbReference type="EMBL" id="PAV18439.1"/>
    </source>
</evidence>
<evidence type="ECO:0000313" key="3">
    <source>
        <dbReference type="Proteomes" id="UP000217199"/>
    </source>
</evidence>